<comment type="caution">
    <text evidence="1">The sequence shown here is derived from an EMBL/GenBank/DDBJ whole genome shotgun (WGS) entry which is preliminary data.</text>
</comment>
<dbReference type="InterPro" id="IPR015919">
    <property type="entry name" value="Cadherin-like_sf"/>
</dbReference>
<dbReference type="RefSeq" id="WP_074988521.1">
    <property type="nucleotide sequence ID" value="NZ_FPAZ01000002.1"/>
</dbReference>
<sequence>MVLQEVGESILTWFDGKLSRLNKSDVDLDIPVSDYEFTSTPSTQVMIEEIFSYSITVNYVGSVEYSLVKAPSGMVINQNEITWMPSDSDIGQSTVIIRAIIDDQVILQSFTIDISAPFSLCNNLSDINTKFIRQKS</sequence>
<evidence type="ECO:0008006" key="3">
    <source>
        <dbReference type="Google" id="ProtNLM"/>
    </source>
</evidence>
<organism evidence="1 2">
    <name type="scientific">Pseudoalteromonas lipolytica</name>
    <dbReference type="NCBI Taxonomy" id="570156"/>
    <lineage>
        <taxon>Bacteria</taxon>
        <taxon>Pseudomonadati</taxon>
        <taxon>Pseudomonadota</taxon>
        <taxon>Gammaproteobacteria</taxon>
        <taxon>Alteromonadales</taxon>
        <taxon>Pseudoalteromonadaceae</taxon>
        <taxon>Pseudoalteromonas</taxon>
    </lineage>
</organism>
<dbReference type="EMBL" id="FPAZ01000002">
    <property type="protein sequence ID" value="SFT40560.1"/>
    <property type="molecule type" value="Genomic_DNA"/>
</dbReference>
<dbReference type="InterPro" id="IPR013783">
    <property type="entry name" value="Ig-like_fold"/>
</dbReference>
<keyword evidence="2" id="KW-1185">Reference proteome</keyword>
<reference evidence="1 2" key="1">
    <citation type="submission" date="2016-10" db="EMBL/GenBank/DDBJ databases">
        <authorList>
            <person name="Varghese N."/>
            <person name="Submissions S."/>
        </authorList>
    </citation>
    <scope>NUCLEOTIDE SEQUENCE [LARGE SCALE GENOMIC DNA]</scope>
    <source>
        <strain evidence="1 2">CGMCC 1.8499</strain>
    </source>
</reference>
<dbReference type="SUPFAM" id="SSF49313">
    <property type="entry name" value="Cadherin-like"/>
    <property type="match status" value="1"/>
</dbReference>
<evidence type="ECO:0000313" key="1">
    <source>
        <dbReference type="EMBL" id="SFT40560.1"/>
    </source>
</evidence>
<evidence type="ECO:0000313" key="2">
    <source>
        <dbReference type="Proteomes" id="UP000183805"/>
    </source>
</evidence>
<proteinExistence type="predicted"/>
<gene>
    <name evidence="1" type="ORF">SAMN04487854_102197</name>
</gene>
<dbReference type="Proteomes" id="UP000183805">
    <property type="component" value="Unassembled WGS sequence"/>
</dbReference>
<protein>
    <recommendedName>
        <fullName evidence="3">Calx-beta domain-containing protein</fullName>
    </recommendedName>
</protein>
<name>A0ABY1G942_9GAMM</name>
<dbReference type="Gene3D" id="2.60.40.10">
    <property type="entry name" value="Immunoglobulins"/>
    <property type="match status" value="1"/>
</dbReference>
<accession>A0ABY1G942</accession>